<evidence type="ECO:0000259" key="4">
    <source>
        <dbReference type="Pfam" id="PF08588"/>
    </source>
</evidence>
<evidence type="ECO:0000256" key="3">
    <source>
        <dbReference type="SAM" id="MobiDB-lite"/>
    </source>
</evidence>
<dbReference type="EMBL" id="JACYCD010000049">
    <property type="protein sequence ID" value="KAF8707439.1"/>
    <property type="molecule type" value="Genomic_DNA"/>
</dbReference>
<comment type="caution">
    <text evidence="5">The sequence shown here is derived from an EMBL/GenBank/DDBJ whole genome shotgun (WGS) entry which is preliminary data.</text>
</comment>
<dbReference type="GO" id="GO:0003697">
    <property type="term" value="F:single-stranded DNA binding"/>
    <property type="evidence" value="ECO:0007669"/>
    <property type="project" value="InterPro"/>
</dbReference>
<evidence type="ECO:0000256" key="2">
    <source>
        <dbReference type="PROSITE-ProRule" id="PRU00252"/>
    </source>
</evidence>
<dbReference type="InterPro" id="IPR000424">
    <property type="entry name" value="Primosome_PriB/ssb"/>
</dbReference>
<dbReference type="OrthoDB" id="2119945at2759"/>
<name>A0A8H7LUX3_9AGAM</name>
<evidence type="ECO:0000313" key="5">
    <source>
        <dbReference type="EMBL" id="KAF8707439.1"/>
    </source>
</evidence>
<sequence>MLAPVLRTTRLTTRSAFPPARGFARLTLIGRLGADPELKTSTSGAEYVKYVVTTDVPSRPLPDGTYPPRTKSWHNIISFTPTTYSKLTALRKGARVYVEATYEMKKLEANEEFPSRQVVNLKHGKNFKFSIKGPTLRRLLNIWTIKLAPIPLLTEKMYSICHICGCVVTTYTYIWAFQARLATQRFMPIDIVPYNMPYRLSVTAGPSLDLSTHNPVDVNNDDSPVEIYSPHFRGRITVRVKNLPEDQAPISESRYFNNKSATFSLQCQGQYGNHADELNVDDIMFGIVLQKPLSDTPPLGLSLIERTMRFFWPVMESNLQDHTPWVLSPMFATMSRVRVQVGSDPIERELGLSSPAQNYFRESLATNVRSQLPRWPGIMTDAESESIPPSFTRRPPNRTPRSRASSSSPPPTPRRSTLSRTFSYFSRAAPQSLDVPGTPPERKKYFSSPVVRKQIRIEPTDVITTDFRNSFINFRDLSLAVPGIPFKIDLGRHMVGRPTQYVCRSRTGIEYWSIVFTILQID</sequence>
<protein>
    <recommendedName>
        <fullName evidence="4">Domain of unknown function at the cortex 1 domain-containing protein</fullName>
    </recommendedName>
</protein>
<dbReference type="Gene3D" id="2.40.50.140">
    <property type="entry name" value="Nucleic acid-binding proteins"/>
    <property type="match status" value="1"/>
</dbReference>
<evidence type="ECO:0000256" key="1">
    <source>
        <dbReference type="ARBA" id="ARBA00023125"/>
    </source>
</evidence>
<proteinExistence type="predicted"/>
<evidence type="ECO:0000313" key="6">
    <source>
        <dbReference type="Proteomes" id="UP000602905"/>
    </source>
</evidence>
<dbReference type="PANTHER" id="PTHR34826">
    <property type="entry name" value="UPF0590 PROTEIN C409.17C"/>
    <property type="match status" value="1"/>
</dbReference>
<dbReference type="AlphaFoldDB" id="A0A8H7LUX3"/>
<feature type="region of interest" description="Disordered" evidence="3">
    <location>
        <begin position="379"/>
        <end position="418"/>
    </location>
</feature>
<dbReference type="Pfam" id="PF08588">
    <property type="entry name" value="Duc1"/>
    <property type="match status" value="1"/>
</dbReference>
<organism evidence="5 6">
    <name type="scientific">Rhizoctonia solani</name>
    <dbReference type="NCBI Taxonomy" id="456999"/>
    <lineage>
        <taxon>Eukaryota</taxon>
        <taxon>Fungi</taxon>
        <taxon>Dikarya</taxon>
        <taxon>Basidiomycota</taxon>
        <taxon>Agaricomycotina</taxon>
        <taxon>Agaricomycetes</taxon>
        <taxon>Cantharellales</taxon>
        <taxon>Ceratobasidiaceae</taxon>
        <taxon>Rhizoctonia</taxon>
    </lineage>
</organism>
<dbReference type="CDD" id="cd04496">
    <property type="entry name" value="SSB_OBF"/>
    <property type="match status" value="1"/>
</dbReference>
<accession>A0A8H7LUX3</accession>
<feature type="non-terminal residue" evidence="5">
    <location>
        <position position="522"/>
    </location>
</feature>
<dbReference type="Proteomes" id="UP000602905">
    <property type="component" value="Unassembled WGS sequence"/>
</dbReference>
<keyword evidence="1 2" id="KW-0238">DNA-binding</keyword>
<dbReference type="PROSITE" id="PS50935">
    <property type="entry name" value="SSB"/>
    <property type="match status" value="1"/>
</dbReference>
<dbReference type="Pfam" id="PF00436">
    <property type="entry name" value="SSB"/>
    <property type="match status" value="1"/>
</dbReference>
<dbReference type="InterPro" id="IPR012340">
    <property type="entry name" value="NA-bd_OB-fold"/>
</dbReference>
<reference evidence="5" key="1">
    <citation type="submission" date="2020-09" db="EMBL/GenBank/DDBJ databases">
        <title>Comparative genome analyses of four rice-infecting Rhizoctonia solani isolates reveal extensive enrichment of homogalacturonan modification genes.</title>
        <authorList>
            <person name="Lee D.-Y."/>
            <person name="Jeon J."/>
            <person name="Kim K.-T."/>
            <person name="Cheong K."/>
            <person name="Song H."/>
            <person name="Choi G."/>
            <person name="Ko J."/>
            <person name="Opiyo S.O."/>
            <person name="Zuo S."/>
            <person name="Madhav S."/>
            <person name="Lee Y.-H."/>
            <person name="Wang G.-L."/>
        </authorList>
    </citation>
    <scope>NUCLEOTIDE SEQUENCE</scope>
    <source>
        <strain evidence="5">AG1-IA WGL</strain>
    </source>
</reference>
<dbReference type="SUPFAM" id="SSF50249">
    <property type="entry name" value="Nucleic acid-binding proteins"/>
    <property type="match status" value="1"/>
</dbReference>
<dbReference type="InterPro" id="IPR013897">
    <property type="entry name" value="Duc1"/>
</dbReference>
<gene>
    <name evidence="5" type="ORF">RHS03_03995</name>
</gene>
<dbReference type="PANTHER" id="PTHR34826:SF2">
    <property type="entry name" value="UPF0590 PROTEIN C409.17C"/>
    <property type="match status" value="1"/>
</dbReference>
<feature type="domain" description="Domain of unknown function at the cortex 1" evidence="4">
    <location>
        <begin position="199"/>
        <end position="518"/>
    </location>
</feature>